<evidence type="ECO:0000313" key="2">
    <source>
        <dbReference type="EMBL" id="GAA0173370.1"/>
    </source>
</evidence>
<reference evidence="2 3" key="1">
    <citation type="submission" date="2024-01" db="EMBL/GenBank/DDBJ databases">
        <title>The complete chloroplast genome sequence of Lithospermum erythrorhizon: insights into the phylogenetic relationship among Boraginaceae species and the maternal lineages of purple gromwells.</title>
        <authorList>
            <person name="Okada T."/>
            <person name="Watanabe K."/>
        </authorList>
    </citation>
    <scope>NUCLEOTIDE SEQUENCE [LARGE SCALE GENOMIC DNA]</scope>
</reference>
<keyword evidence="3" id="KW-1185">Reference proteome</keyword>
<comment type="caution">
    <text evidence="2">The sequence shown here is derived from an EMBL/GenBank/DDBJ whole genome shotgun (WGS) entry which is preliminary data.</text>
</comment>
<sequence length="402" mass="46811">MASLSSWSDLPQELLAMIRNFLLQSPSDVCCFRSVCSSWHSSTPPLRNSFPFPDVFFDKLDQEYRHLNHISIYCIEPLVIEASSASPTSWVVAVEFVRDKLYLVDPFTSLRIDHNHHPQLPKVLNLCDYRITELQKVYGTESVKFVEDKSLTVLHMNLNLIDNFRKAVFVSSTQHYDEIMLVILTLYGNLVFYKLENSQWIVVKELDNIRLTDIEVYQGRVYGVGFDSSTIVFTSSLDTIEITPRLSPNDDVDTYFHFIESSGDLFVVEFNEPVEEGDSSDVYYGKDELLPMKIHKLDVEENRWVDVRHLDDKVFVIAREFPWSISLSSTQSPSEMKNCIISSAYTPDDDYDSDDDLYNFVTFVRMSCSVWEIERDEHDFLFYRYGKLFWPWPDWLRTGGPC</sequence>
<accession>A0AAV3RBY8</accession>
<dbReference type="PANTHER" id="PTHR47123:SF15">
    <property type="entry name" value="F-BOX PROTEIN SKIP23"/>
    <property type="match status" value="1"/>
</dbReference>
<organism evidence="2 3">
    <name type="scientific">Lithospermum erythrorhizon</name>
    <name type="common">Purple gromwell</name>
    <name type="synonym">Lithospermum officinale var. erythrorhizon</name>
    <dbReference type="NCBI Taxonomy" id="34254"/>
    <lineage>
        <taxon>Eukaryota</taxon>
        <taxon>Viridiplantae</taxon>
        <taxon>Streptophyta</taxon>
        <taxon>Embryophyta</taxon>
        <taxon>Tracheophyta</taxon>
        <taxon>Spermatophyta</taxon>
        <taxon>Magnoliopsida</taxon>
        <taxon>eudicotyledons</taxon>
        <taxon>Gunneridae</taxon>
        <taxon>Pentapetalae</taxon>
        <taxon>asterids</taxon>
        <taxon>lamiids</taxon>
        <taxon>Boraginales</taxon>
        <taxon>Boraginaceae</taxon>
        <taxon>Boraginoideae</taxon>
        <taxon>Lithospermeae</taxon>
        <taxon>Lithospermum</taxon>
    </lineage>
</organism>
<name>A0AAV3RBY8_LITER</name>
<proteinExistence type="predicted"/>
<dbReference type="InterPro" id="IPR051304">
    <property type="entry name" value="SCF_F-box_domain"/>
</dbReference>
<evidence type="ECO:0000313" key="3">
    <source>
        <dbReference type="Proteomes" id="UP001454036"/>
    </source>
</evidence>
<protein>
    <recommendedName>
        <fullName evidence="1">KIB1-4 beta-propeller domain-containing protein</fullName>
    </recommendedName>
</protein>
<dbReference type="Proteomes" id="UP001454036">
    <property type="component" value="Unassembled WGS sequence"/>
</dbReference>
<gene>
    <name evidence="2" type="ORF">LIER_26998</name>
</gene>
<dbReference type="EMBL" id="BAABME010008567">
    <property type="protein sequence ID" value="GAA0173370.1"/>
    <property type="molecule type" value="Genomic_DNA"/>
</dbReference>
<evidence type="ECO:0000259" key="1">
    <source>
        <dbReference type="Pfam" id="PF03478"/>
    </source>
</evidence>
<dbReference type="Gene3D" id="1.20.1280.50">
    <property type="match status" value="1"/>
</dbReference>
<dbReference type="Pfam" id="PF03478">
    <property type="entry name" value="Beta-prop_KIB1-4"/>
    <property type="match status" value="1"/>
</dbReference>
<dbReference type="CDD" id="cd09917">
    <property type="entry name" value="F-box_SF"/>
    <property type="match status" value="1"/>
</dbReference>
<dbReference type="PANTHER" id="PTHR47123">
    <property type="entry name" value="F-BOX PROTEIN SKIP23"/>
    <property type="match status" value="1"/>
</dbReference>
<dbReference type="SUPFAM" id="SSF81383">
    <property type="entry name" value="F-box domain"/>
    <property type="match status" value="1"/>
</dbReference>
<feature type="domain" description="KIB1-4 beta-propeller" evidence="1">
    <location>
        <begin position="85"/>
        <end position="350"/>
    </location>
</feature>
<dbReference type="AlphaFoldDB" id="A0AAV3RBY8"/>
<dbReference type="InterPro" id="IPR005174">
    <property type="entry name" value="KIB1-4_b-propeller"/>
</dbReference>
<dbReference type="InterPro" id="IPR036047">
    <property type="entry name" value="F-box-like_dom_sf"/>
</dbReference>